<keyword evidence="1" id="KW-0175">Coiled coil</keyword>
<feature type="compositionally biased region" description="Basic and acidic residues" evidence="2">
    <location>
        <begin position="20"/>
        <end position="57"/>
    </location>
</feature>
<reference evidence="4" key="1">
    <citation type="submission" date="2016-07" db="EMBL/GenBank/DDBJ databases">
        <authorList>
            <person name="Bretaudeau A."/>
        </authorList>
    </citation>
    <scope>NUCLEOTIDE SEQUENCE</scope>
    <source>
        <strain evidence="4">Rice</strain>
        <tissue evidence="4">Whole body</tissue>
    </source>
</reference>
<protein>
    <submittedName>
        <fullName evidence="4">SFRICE_000342</fullName>
    </submittedName>
</protein>
<evidence type="ECO:0000259" key="3">
    <source>
        <dbReference type="PROSITE" id="PS50238"/>
    </source>
</evidence>
<dbReference type="PANTHER" id="PTHR12783:SF5">
    <property type="entry name" value="RALA-BINDING PROTEIN 1"/>
    <property type="match status" value="1"/>
</dbReference>
<feature type="domain" description="Rho-GAP" evidence="3">
    <location>
        <begin position="227"/>
        <end position="422"/>
    </location>
</feature>
<dbReference type="PANTHER" id="PTHR12783">
    <property type="entry name" value="RALA BINDING PROTEIN 1 RALBP1"/>
    <property type="match status" value="1"/>
</dbReference>
<dbReference type="SUPFAM" id="SSF48350">
    <property type="entry name" value="GTPase activation domain, GAP"/>
    <property type="match status" value="1"/>
</dbReference>
<dbReference type="AlphaFoldDB" id="A0A2H1WMV3"/>
<dbReference type="GO" id="GO:0031267">
    <property type="term" value="F:small GTPase binding"/>
    <property type="evidence" value="ECO:0007669"/>
    <property type="project" value="InterPro"/>
</dbReference>
<feature type="compositionally biased region" description="Basic and acidic residues" evidence="2">
    <location>
        <begin position="492"/>
        <end position="507"/>
    </location>
</feature>
<dbReference type="EMBL" id="ODYU01009759">
    <property type="protein sequence ID" value="SOQ54403.1"/>
    <property type="molecule type" value="Genomic_DNA"/>
</dbReference>
<feature type="region of interest" description="Disordered" evidence="2">
    <location>
        <begin position="476"/>
        <end position="550"/>
    </location>
</feature>
<feature type="compositionally biased region" description="Polar residues" evidence="2">
    <location>
        <begin position="476"/>
        <end position="490"/>
    </location>
</feature>
<evidence type="ECO:0000313" key="4">
    <source>
        <dbReference type="EMBL" id="SOQ54403.1"/>
    </source>
</evidence>
<dbReference type="Pfam" id="PF00620">
    <property type="entry name" value="RhoGAP"/>
    <property type="match status" value="1"/>
</dbReference>
<dbReference type="PROSITE" id="PS50238">
    <property type="entry name" value="RHOGAP"/>
    <property type="match status" value="1"/>
</dbReference>
<dbReference type="SMART" id="SM00324">
    <property type="entry name" value="RhoGAP"/>
    <property type="match status" value="1"/>
</dbReference>
<sequence>MDFESPDVEKDFPGLYASESGRKSNESDFSDGADHEKPSKKDLLGRRKEKKEKKDRGYAALEGESSPEEDTDTKSPSKSKKTKSFKFPTKSKEKREKSRDKEKVLEDAAKQREREEKEKKKEKEREKEREREKKEKEKREKLREKDKEKEEKAKFKLESKEKLKDEKKDKTKDKDKEKVKEKEKEKVKEKDKDKKDKKLTKVPSTFTCGVPFEEIFTLGVALPIFGVPLAQSVERSRCHDDTGLPLVVRDSIDYLQAHGLKSNQIYRTEPDKIKLQQLKKLFTDRGPTFPYHWDVPVACAMLKTFIGELPDSVLTQELHGQFEQATAIAEPQREATMLALIAKLPPHNYSLLGWLIRHFECVVANEQANHANIQTIMTAMGPALNMSLNLLTYLVSKAEKLFPDVQLTKYVPPLASIPPDFPETAPELSLELRKQESLLNQIHAEMHAGFITPARDQQLWEAQRIVTQLKRKLRSVQKSVEPQNSLQPQHASLDERHEHKTEEEPVRRNSQPSQPSAPPQVQPETQLTPQEPPEVKTPNEPFLDPKESPSQEPIFEAEFEDNFEFKPDIAIKETPEQEAPPAEPVKEKPKLTEKELKVLRLELENAEYLQLKSLLQAKINSEQFEIVKLRSHVALKNKAEGGQTTKDSKENNVQDEQELRQRLIKENALLEQKRINLINQIFQERVACIQLKIELAMKEILSKS</sequence>
<feature type="compositionally biased region" description="Basic and acidic residues" evidence="2">
    <location>
        <begin position="90"/>
        <end position="196"/>
    </location>
</feature>
<dbReference type="Gene3D" id="1.20.58.90">
    <property type="match status" value="1"/>
</dbReference>
<organism evidence="4">
    <name type="scientific">Spodoptera frugiperda</name>
    <name type="common">Fall armyworm</name>
    <dbReference type="NCBI Taxonomy" id="7108"/>
    <lineage>
        <taxon>Eukaryota</taxon>
        <taxon>Metazoa</taxon>
        <taxon>Ecdysozoa</taxon>
        <taxon>Arthropoda</taxon>
        <taxon>Hexapoda</taxon>
        <taxon>Insecta</taxon>
        <taxon>Pterygota</taxon>
        <taxon>Neoptera</taxon>
        <taxon>Endopterygota</taxon>
        <taxon>Lepidoptera</taxon>
        <taxon>Glossata</taxon>
        <taxon>Ditrysia</taxon>
        <taxon>Noctuoidea</taxon>
        <taxon>Noctuidae</taxon>
        <taxon>Amphipyrinae</taxon>
        <taxon>Spodoptera</taxon>
    </lineage>
</organism>
<dbReference type="InterPro" id="IPR039767">
    <property type="entry name" value="RALBP1"/>
</dbReference>
<name>A0A2H1WMV3_SPOFR</name>
<dbReference type="InterPro" id="IPR000198">
    <property type="entry name" value="RhoGAP_dom"/>
</dbReference>
<dbReference type="GO" id="GO:0007264">
    <property type="term" value="P:small GTPase-mediated signal transduction"/>
    <property type="evidence" value="ECO:0007669"/>
    <property type="project" value="InterPro"/>
</dbReference>
<accession>A0A2H1WMV3</accession>
<dbReference type="InterPro" id="IPR008936">
    <property type="entry name" value="Rho_GTPase_activation_prot"/>
</dbReference>
<feature type="region of interest" description="Disordered" evidence="2">
    <location>
        <begin position="1"/>
        <end position="196"/>
    </location>
</feature>
<gene>
    <name evidence="4" type="ORF">SFRICE_000342</name>
</gene>
<dbReference type="Gene3D" id="1.10.555.10">
    <property type="entry name" value="Rho GTPase activation protein"/>
    <property type="match status" value="1"/>
</dbReference>
<proteinExistence type="predicted"/>
<feature type="coiled-coil region" evidence="1">
    <location>
        <begin position="646"/>
        <end position="680"/>
    </location>
</feature>
<evidence type="ECO:0000256" key="2">
    <source>
        <dbReference type="SAM" id="MobiDB-lite"/>
    </source>
</evidence>
<evidence type="ECO:0000256" key="1">
    <source>
        <dbReference type="SAM" id="Coils"/>
    </source>
</evidence>
<dbReference type="GO" id="GO:0005096">
    <property type="term" value="F:GTPase activator activity"/>
    <property type="evidence" value="ECO:0007669"/>
    <property type="project" value="InterPro"/>
</dbReference>